<dbReference type="PANTHER" id="PTHR10763">
    <property type="entry name" value="CELL DIVISION CONTROL PROTEIN 6-RELATED"/>
    <property type="match status" value="1"/>
</dbReference>
<feature type="binding site" evidence="5">
    <location>
        <position position="224"/>
    </location>
    <ligand>
        <name>ATP</name>
        <dbReference type="ChEBI" id="CHEBI:30616"/>
    </ligand>
</feature>
<dbReference type="Gene3D" id="3.40.50.300">
    <property type="entry name" value="P-loop containing nucleotide triphosphate hydrolases"/>
    <property type="match status" value="1"/>
</dbReference>
<dbReference type="InterPro" id="IPR036388">
    <property type="entry name" value="WH-like_DNA-bd_sf"/>
</dbReference>
<evidence type="ECO:0000259" key="6">
    <source>
        <dbReference type="Pfam" id="PF09079"/>
    </source>
</evidence>
<dbReference type="InterPro" id="IPR055237">
    <property type="entry name" value="Cdc6_lid"/>
</dbReference>
<dbReference type="Gene3D" id="1.10.10.10">
    <property type="entry name" value="Winged helix-like DNA-binding domain superfamily/Winged helix DNA-binding domain"/>
    <property type="match status" value="1"/>
</dbReference>
<sequence>MNKNYLEQQFYCKDLFINEEYLDINYLPEDILHREQELIILSKIFIKLIENPFKITRKLLIQGDVGIGKTAIARTFGIMLKRSAKKRNIKIEVVHINCRKERTHFKILQQILLTLSYPVPKRGFSPQELMTILQEYLEKNKIYLFLVLDEMNHIQSSDYDLIYALTRLNDTTGKDSSFLSLLYIVRDITLLRNLDESTISTLQGNILSLKKYNKMQINDILEERINKSIQKGVFPSKLTMIISEKIEDSGDIRKGLNIVRNAVKIAEIKDKTIVSYDEIHQAIKNLIPSLQDDALGILNMHQTIILFSITTYFIENKEKRITLNQLNPYYLNTCKKYDQLPRKSTQIWQNLQQLRNLNLIKIVTISKNMKGRKSFCSINDIPLNILNEELNQKLKNFYCGR</sequence>
<evidence type="ECO:0000313" key="9">
    <source>
        <dbReference type="Proteomes" id="UP001208689"/>
    </source>
</evidence>
<evidence type="ECO:0000313" key="8">
    <source>
        <dbReference type="EMBL" id="UYP46426.1"/>
    </source>
</evidence>
<keyword evidence="9" id="KW-1185">Reference proteome</keyword>
<dbReference type="Pfam" id="PF22703">
    <property type="entry name" value="Cdc6_lid"/>
    <property type="match status" value="1"/>
</dbReference>
<dbReference type="HAMAP" id="MF_01407">
    <property type="entry name" value="ORC1_type_DNA_replic_protein"/>
    <property type="match status" value="1"/>
</dbReference>
<evidence type="ECO:0000256" key="3">
    <source>
        <dbReference type="ARBA" id="ARBA00022741"/>
    </source>
</evidence>
<feature type="domain" description="Cdc6 C-terminal" evidence="6">
    <location>
        <begin position="298"/>
        <end position="380"/>
    </location>
</feature>
<comment type="similarity">
    <text evidence="1 5">Belongs to the CDC6/cdc18 family.</text>
</comment>
<dbReference type="SUPFAM" id="SSF46785">
    <property type="entry name" value="Winged helix' DNA-binding domain"/>
    <property type="match status" value="1"/>
</dbReference>
<gene>
    <name evidence="8" type="ORF">NEF87_002711</name>
</gene>
<evidence type="ECO:0000256" key="4">
    <source>
        <dbReference type="ARBA" id="ARBA00022840"/>
    </source>
</evidence>
<comment type="function">
    <text evidence="5">Involved in regulation of DNA replication.</text>
</comment>
<name>A0ABY6HV05_9ARCH</name>
<dbReference type="Gene3D" id="1.10.8.60">
    <property type="match status" value="1"/>
</dbReference>
<keyword evidence="2 5" id="KW-0235">DNA replication</keyword>
<organism evidence="8 9">
    <name type="scientific">Candidatus Lokiarchaeum ossiferum</name>
    <dbReference type="NCBI Taxonomy" id="2951803"/>
    <lineage>
        <taxon>Archaea</taxon>
        <taxon>Promethearchaeati</taxon>
        <taxon>Promethearchaeota</taxon>
        <taxon>Promethearchaeia</taxon>
        <taxon>Promethearchaeales</taxon>
        <taxon>Promethearchaeaceae</taxon>
        <taxon>Candidatus Lokiarchaeum</taxon>
    </lineage>
</organism>
<dbReference type="Pfam" id="PF05621">
    <property type="entry name" value="TniB"/>
    <property type="match status" value="1"/>
</dbReference>
<dbReference type="EMBL" id="CP104013">
    <property type="protein sequence ID" value="UYP46426.1"/>
    <property type="molecule type" value="Genomic_DNA"/>
</dbReference>
<dbReference type="InterPro" id="IPR036390">
    <property type="entry name" value="WH_DNA-bd_sf"/>
</dbReference>
<proteinExistence type="inferred from homology"/>
<feature type="binding site" evidence="5">
    <location>
        <position position="212"/>
    </location>
    <ligand>
        <name>ATP</name>
        <dbReference type="ChEBI" id="CHEBI:30616"/>
    </ligand>
</feature>
<evidence type="ECO:0000259" key="7">
    <source>
        <dbReference type="Pfam" id="PF22703"/>
    </source>
</evidence>
<feature type="binding site" evidence="5">
    <location>
        <begin position="67"/>
        <end position="71"/>
    </location>
    <ligand>
        <name>ATP</name>
        <dbReference type="ChEBI" id="CHEBI:30616"/>
    </ligand>
</feature>
<dbReference type="Pfam" id="PF09079">
    <property type="entry name" value="WHD_Cdc6"/>
    <property type="match status" value="1"/>
</dbReference>
<dbReference type="SUPFAM" id="SSF52540">
    <property type="entry name" value="P-loop containing nucleoside triphosphate hydrolases"/>
    <property type="match status" value="1"/>
</dbReference>
<dbReference type="InterPro" id="IPR027417">
    <property type="entry name" value="P-loop_NTPase"/>
</dbReference>
<reference evidence="8" key="1">
    <citation type="submission" date="2022-09" db="EMBL/GenBank/DDBJ databases">
        <title>Actin cytoskeleton and complex cell architecture in an #Asgard archaeon.</title>
        <authorList>
            <person name="Ponce Toledo R.I."/>
            <person name="Schleper C."/>
            <person name="Rodrigues Oliveira T."/>
            <person name="Wollweber F."/>
            <person name="Xu J."/>
            <person name="Rittmann S."/>
            <person name="Klingl A."/>
            <person name="Pilhofer M."/>
        </authorList>
    </citation>
    <scope>NUCLEOTIDE SEQUENCE</scope>
    <source>
        <strain evidence="8">B-35</strain>
    </source>
</reference>
<evidence type="ECO:0000256" key="1">
    <source>
        <dbReference type="ARBA" id="ARBA00006184"/>
    </source>
</evidence>
<dbReference type="PANTHER" id="PTHR10763:SF31">
    <property type="entry name" value="ORC1-TYPE DNA REPLICATION PROTEIN 2"/>
    <property type="match status" value="1"/>
</dbReference>
<evidence type="ECO:0000256" key="5">
    <source>
        <dbReference type="HAMAP-Rule" id="MF_01407"/>
    </source>
</evidence>
<accession>A0ABY6HV05</accession>
<keyword evidence="3 5" id="KW-0547">Nucleotide-binding</keyword>
<dbReference type="InterPro" id="IPR008868">
    <property type="entry name" value="TniB"/>
</dbReference>
<dbReference type="InterPro" id="IPR014277">
    <property type="entry name" value="Orc1/Cdc6_arc"/>
</dbReference>
<dbReference type="InterPro" id="IPR050311">
    <property type="entry name" value="ORC1/CDC6"/>
</dbReference>
<dbReference type="Proteomes" id="UP001208689">
    <property type="component" value="Chromosome"/>
</dbReference>
<feature type="domain" description="Cdc6 AAA+ ATPase-type lid" evidence="7">
    <location>
        <begin position="219"/>
        <end position="283"/>
    </location>
</feature>
<evidence type="ECO:0000256" key="2">
    <source>
        <dbReference type="ARBA" id="ARBA00022705"/>
    </source>
</evidence>
<dbReference type="InterPro" id="IPR015163">
    <property type="entry name" value="Cdc6_C"/>
</dbReference>
<keyword evidence="4 5" id="KW-0067">ATP-binding</keyword>
<protein>
    <recommendedName>
        <fullName evidence="5">ORC1-type DNA replication protein</fullName>
    </recommendedName>
</protein>
<dbReference type="NCBIfam" id="TIGR02928">
    <property type="entry name" value="orc1/cdc6 family replication initiation protein"/>
    <property type="match status" value="1"/>
</dbReference>